<feature type="transmembrane region" description="Helical" evidence="1">
    <location>
        <begin position="66"/>
        <end position="89"/>
    </location>
</feature>
<keyword evidence="3" id="KW-1185">Reference proteome</keyword>
<dbReference type="Proteomes" id="UP000092445">
    <property type="component" value="Unassembled WGS sequence"/>
</dbReference>
<dbReference type="EnsemblMetazoa" id="GPAI041432-RA">
    <property type="protein sequence ID" value="GPAI041432-PA"/>
    <property type="gene ID" value="GPAI041432"/>
</dbReference>
<keyword evidence="1" id="KW-0472">Membrane</keyword>
<name>A0A1B0ACQ7_GLOPL</name>
<sequence>MMVTPEKPNSANCTVQALSTKHKLTIEVLQAQHTRRSSGPIKGDESCADAAVVTVCHYRWHGMEMIVVVALVAVVDVAAAPAVVVFGMAPSGLIRFCCVWAFTRCCGCDAEIVIVIVVDFQPEPAAALASVLKPFINILWDLYNLLFRIKKT</sequence>
<keyword evidence="1" id="KW-1133">Transmembrane helix</keyword>
<evidence type="ECO:0000256" key="1">
    <source>
        <dbReference type="SAM" id="Phobius"/>
    </source>
</evidence>
<proteinExistence type="predicted"/>
<keyword evidence="1" id="KW-0812">Transmembrane</keyword>
<protein>
    <submittedName>
        <fullName evidence="2">Uncharacterized protein</fullName>
    </submittedName>
</protein>
<dbReference type="VEuPathDB" id="VectorBase:GPAI041432"/>
<evidence type="ECO:0000313" key="2">
    <source>
        <dbReference type="EnsemblMetazoa" id="GPAI041432-PA"/>
    </source>
</evidence>
<organism evidence="2 3">
    <name type="scientific">Glossina pallidipes</name>
    <name type="common">Tsetse fly</name>
    <dbReference type="NCBI Taxonomy" id="7398"/>
    <lineage>
        <taxon>Eukaryota</taxon>
        <taxon>Metazoa</taxon>
        <taxon>Ecdysozoa</taxon>
        <taxon>Arthropoda</taxon>
        <taxon>Hexapoda</taxon>
        <taxon>Insecta</taxon>
        <taxon>Pterygota</taxon>
        <taxon>Neoptera</taxon>
        <taxon>Endopterygota</taxon>
        <taxon>Diptera</taxon>
        <taxon>Brachycera</taxon>
        <taxon>Muscomorpha</taxon>
        <taxon>Hippoboscoidea</taxon>
        <taxon>Glossinidae</taxon>
        <taxon>Glossina</taxon>
    </lineage>
</organism>
<dbReference type="AlphaFoldDB" id="A0A1B0ACQ7"/>
<reference evidence="2" key="2">
    <citation type="submission" date="2020-05" db="UniProtKB">
        <authorList>
            <consortium name="EnsemblMetazoa"/>
        </authorList>
    </citation>
    <scope>IDENTIFICATION</scope>
    <source>
        <strain evidence="2">IAEA</strain>
    </source>
</reference>
<reference evidence="3" key="1">
    <citation type="submission" date="2014-03" db="EMBL/GenBank/DDBJ databases">
        <authorList>
            <person name="Aksoy S."/>
            <person name="Warren W."/>
            <person name="Wilson R.K."/>
        </authorList>
    </citation>
    <scope>NUCLEOTIDE SEQUENCE [LARGE SCALE GENOMIC DNA]</scope>
    <source>
        <strain evidence="3">IAEA</strain>
    </source>
</reference>
<accession>A0A1B0ACQ7</accession>
<evidence type="ECO:0000313" key="3">
    <source>
        <dbReference type="Proteomes" id="UP000092445"/>
    </source>
</evidence>